<dbReference type="Gene3D" id="3.30.505.10">
    <property type="entry name" value="SH2 domain"/>
    <property type="match status" value="1"/>
</dbReference>
<sequence length="236" mass="25779">MQIPVNGSRQRGPLPMSPVESGVDMPDELTTRTNSSVAIVPQISNIDATADSTMSVWYRPKLSRDEAIRILRQQTPGSFLVRDSTSYQNAYGLAVKVSQLPPKVQPKSGRQDLTSSSYACPGSICAYCACYHERCSRDTAFIPLSDISDDMQSELVRHYLIEAASDGRESGVRLKGFTNEPIFPTLAELIQEHTHNQLALPCRLVLPGSSVLITESRHAASLHSNGVHAHQTDASS</sequence>
<evidence type="ECO:0000259" key="3">
    <source>
        <dbReference type="PROSITE" id="PS50001"/>
    </source>
</evidence>
<evidence type="ECO:0000256" key="2">
    <source>
        <dbReference type="SAM" id="MobiDB-lite"/>
    </source>
</evidence>
<name>A0ABD2PRS1_9PLAT</name>
<dbReference type="SMART" id="SM00252">
    <property type="entry name" value="SH2"/>
    <property type="match status" value="1"/>
</dbReference>
<protein>
    <submittedName>
        <fullName evidence="4">Tensin 1</fullName>
    </submittedName>
</protein>
<evidence type="ECO:0000313" key="5">
    <source>
        <dbReference type="Proteomes" id="UP001626550"/>
    </source>
</evidence>
<dbReference type="InterPro" id="IPR036860">
    <property type="entry name" value="SH2_dom_sf"/>
</dbReference>
<dbReference type="InterPro" id="IPR051484">
    <property type="entry name" value="Tensin_PTEN_phosphatase"/>
</dbReference>
<comment type="caution">
    <text evidence="4">The sequence shown here is derived from an EMBL/GenBank/DDBJ whole genome shotgun (WGS) entry which is preliminary data.</text>
</comment>
<evidence type="ECO:0000313" key="4">
    <source>
        <dbReference type="EMBL" id="KAL3310178.1"/>
    </source>
</evidence>
<keyword evidence="1" id="KW-0727">SH2 domain</keyword>
<dbReference type="EMBL" id="JBJKFK010003172">
    <property type="protein sequence ID" value="KAL3310178.1"/>
    <property type="molecule type" value="Genomic_DNA"/>
</dbReference>
<proteinExistence type="predicted"/>
<reference evidence="4 5" key="1">
    <citation type="submission" date="2024-11" db="EMBL/GenBank/DDBJ databases">
        <title>Adaptive evolution of stress response genes in parasites aligns with host niche diversity.</title>
        <authorList>
            <person name="Hahn C."/>
            <person name="Resl P."/>
        </authorList>
    </citation>
    <scope>NUCLEOTIDE SEQUENCE [LARGE SCALE GENOMIC DNA]</scope>
    <source>
        <strain evidence="4">EGGRZ-B1_66</strain>
        <tissue evidence="4">Body</tissue>
    </source>
</reference>
<dbReference type="Pfam" id="PF00017">
    <property type="entry name" value="SH2"/>
    <property type="match status" value="1"/>
</dbReference>
<keyword evidence="5" id="KW-1185">Reference proteome</keyword>
<dbReference type="AlphaFoldDB" id="A0ABD2PRS1"/>
<dbReference type="Proteomes" id="UP001626550">
    <property type="component" value="Unassembled WGS sequence"/>
</dbReference>
<feature type="domain" description="SH2" evidence="3">
    <location>
        <begin position="57"/>
        <end position="208"/>
    </location>
</feature>
<gene>
    <name evidence="4" type="primary">TNS1_4</name>
    <name evidence="4" type="ORF">Ciccas_011257</name>
</gene>
<organism evidence="4 5">
    <name type="scientific">Cichlidogyrus casuarinus</name>
    <dbReference type="NCBI Taxonomy" id="1844966"/>
    <lineage>
        <taxon>Eukaryota</taxon>
        <taxon>Metazoa</taxon>
        <taxon>Spiralia</taxon>
        <taxon>Lophotrochozoa</taxon>
        <taxon>Platyhelminthes</taxon>
        <taxon>Monogenea</taxon>
        <taxon>Monopisthocotylea</taxon>
        <taxon>Dactylogyridea</taxon>
        <taxon>Ancyrocephalidae</taxon>
        <taxon>Cichlidogyrus</taxon>
    </lineage>
</organism>
<dbReference type="PROSITE" id="PS50001">
    <property type="entry name" value="SH2"/>
    <property type="match status" value="1"/>
</dbReference>
<dbReference type="PANTHER" id="PTHR45734:SF10">
    <property type="entry name" value="BLISTERY, ISOFORM A"/>
    <property type="match status" value="1"/>
</dbReference>
<dbReference type="PRINTS" id="PR00401">
    <property type="entry name" value="SH2DOMAIN"/>
</dbReference>
<feature type="region of interest" description="Disordered" evidence="2">
    <location>
        <begin position="1"/>
        <end position="29"/>
    </location>
</feature>
<accession>A0ABD2PRS1</accession>
<dbReference type="PANTHER" id="PTHR45734">
    <property type="entry name" value="TENSIN"/>
    <property type="match status" value="1"/>
</dbReference>
<dbReference type="SUPFAM" id="SSF55550">
    <property type="entry name" value="SH2 domain"/>
    <property type="match status" value="1"/>
</dbReference>
<evidence type="ECO:0000256" key="1">
    <source>
        <dbReference type="PROSITE-ProRule" id="PRU00191"/>
    </source>
</evidence>
<dbReference type="InterPro" id="IPR000980">
    <property type="entry name" value="SH2"/>
</dbReference>